<evidence type="ECO:0000256" key="2">
    <source>
        <dbReference type="SAM" id="Phobius"/>
    </source>
</evidence>
<dbReference type="EMBL" id="SLWR01000013">
    <property type="protein sequence ID" value="TCO42478.1"/>
    <property type="molecule type" value="Genomic_DNA"/>
</dbReference>
<dbReference type="OrthoDB" id="4640801at2"/>
<dbReference type="GO" id="GO:0006508">
    <property type="term" value="P:proteolysis"/>
    <property type="evidence" value="ECO:0007669"/>
    <property type="project" value="UniProtKB-KW"/>
</dbReference>
<feature type="transmembrane region" description="Helical" evidence="2">
    <location>
        <begin position="341"/>
        <end position="368"/>
    </location>
</feature>
<feature type="compositionally biased region" description="Low complexity" evidence="1">
    <location>
        <begin position="540"/>
        <end position="562"/>
    </location>
</feature>
<feature type="transmembrane region" description="Helical" evidence="2">
    <location>
        <begin position="214"/>
        <end position="234"/>
    </location>
</feature>
<keyword evidence="2" id="KW-0472">Membrane</keyword>
<dbReference type="RefSeq" id="WP_132155349.1">
    <property type="nucleotide sequence ID" value="NZ_SLWR01000013.1"/>
</dbReference>
<reference evidence="3 4" key="1">
    <citation type="journal article" date="2015" name="Stand. Genomic Sci.">
        <title>Genomic Encyclopedia of Bacterial and Archaeal Type Strains, Phase III: the genomes of soil and plant-associated and newly described type strains.</title>
        <authorList>
            <person name="Whitman W.B."/>
            <person name="Woyke T."/>
            <person name="Klenk H.P."/>
            <person name="Zhou Y."/>
            <person name="Lilburn T.G."/>
            <person name="Beck B.J."/>
            <person name="De Vos P."/>
            <person name="Vandamme P."/>
            <person name="Eisen J.A."/>
            <person name="Garrity G."/>
            <person name="Hugenholtz P."/>
            <person name="Kyrpides N.C."/>
        </authorList>
    </citation>
    <scope>NUCLEOTIDE SEQUENCE [LARGE SCALE GENOMIC DNA]</scope>
    <source>
        <strain evidence="3 4">VKM Ac-2541</strain>
    </source>
</reference>
<dbReference type="Proteomes" id="UP000295573">
    <property type="component" value="Unassembled WGS sequence"/>
</dbReference>
<protein>
    <submittedName>
        <fullName evidence="3">Putative peptide zinc metalloprotease protein</fullName>
    </submittedName>
</protein>
<evidence type="ECO:0000313" key="3">
    <source>
        <dbReference type="EMBL" id="TCO42478.1"/>
    </source>
</evidence>
<feature type="transmembrane region" description="Helical" evidence="2">
    <location>
        <begin position="183"/>
        <end position="202"/>
    </location>
</feature>
<sequence length="848" mass="90898">MRASGACVARAVDSTTSCVTSIGVPVRAADVVLLGEMSGSGYRTPPALVRRADGQIIQLTRLLYLVLEAIDGRRDDAQIAELVSASYGRSVSAANVAALIRRLQPLGLVRGADGSEPRVRRANPLLRLRFRYTVTDPRRTERITRPFARLFNPLPVVGFVAAFVYVCWWLLFDKGLASAAYQAFHEPGFLLLVFAVTVLSAGFHEFGHAAAARYGGSTPGAMGMGYYLFWPAFYTDVTDSYRLGRGGRLRTDLGGLYFNAIVAVATVVIAQVTGYDALLLVVVTQILQMIRQLLPTIRFDGYHVLADLTGVPDLYHHIKPTLTGLLPWRWRNRHNRALKRWAQAVITVWCLTVVPLMLVVLAMTVVMLPRVLATAKASVEEQWRMLAGGWHDADLVEILARGLAILALALPLLGLGLLLWLMVSRMVRSVWRRTAGKPAQRSVAAVVALTIIAALGWVWWPHSDRYRPITPNERGTITDFVDRAEPATSQPPTGSGQLSEGDVNRTQVLWPAGVKRPSRQSPTLALVMVPRTSGSARVGAPSTSSPTAVAPTAAASPNDASSGLPGANDPQSDGAPVWVFPFDKPLPAEPGDNQALAVNTTNDTVIYDIAFALVWLDASPDPVTNTNEAYAFASCTHCAAVAIAFQVVLVIGNADIVVPQNLAGALNYNCVQCLTYALATQLVLTLDQPLSVDGIAALNQVWAQLADFTRSIQQYPLSELRDRLTSFEQQILGVIAADGALTTPDTPQAATPTAQPGQDPTDAGDQSPTTETPTPSLSPSEQPQVAPTSTPTTTTLPAPTPTTSATSPTDQTTPTQITPDPSTTPTKTETPAATPTKTETPTTTPTLP</sequence>
<feature type="compositionally biased region" description="Low complexity" evidence="1">
    <location>
        <begin position="742"/>
        <end position="848"/>
    </location>
</feature>
<feature type="region of interest" description="Disordered" evidence="1">
    <location>
        <begin position="484"/>
        <end position="503"/>
    </location>
</feature>
<evidence type="ECO:0000313" key="4">
    <source>
        <dbReference type="Proteomes" id="UP000295573"/>
    </source>
</evidence>
<keyword evidence="3" id="KW-0482">Metalloprotease</keyword>
<feature type="region of interest" description="Disordered" evidence="1">
    <location>
        <begin position="741"/>
        <end position="848"/>
    </location>
</feature>
<feature type="region of interest" description="Disordered" evidence="1">
    <location>
        <begin position="534"/>
        <end position="575"/>
    </location>
</feature>
<accession>A0A4R2IFN0</accession>
<keyword evidence="3" id="KW-0645">Protease</keyword>
<comment type="caution">
    <text evidence="3">The sequence shown here is derived from an EMBL/GenBank/DDBJ whole genome shotgun (WGS) entry which is preliminary data.</text>
</comment>
<evidence type="ECO:0000256" key="1">
    <source>
        <dbReference type="SAM" id="MobiDB-lite"/>
    </source>
</evidence>
<dbReference type="AlphaFoldDB" id="A0A4R2IFN0"/>
<feature type="transmembrane region" description="Helical" evidence="2">
    <location>
        <begin position="254"/>
        <end position="283"/>
    </location>
</feature>
<dbReference type="GO" id="GO:0008237">
    <property type="term" value="F:metallopeptidase activity"/>
    <property type="evidence" value="ECO:0007669"/>
    <property type="project" value="UniProtKB-KW"/>
</dbReference>
<gene>
    <name evidence="3" type="ORF">EV646_113100</name>
</gene>
<feature type="transmembrane region" description="Helical" evidence="2">
    <location>
        <begin position="442"/>
        <end position="460"/>
    </location>
</feature>
<keyword evidence="2" id="KW-1133">Transmembrane helix</keyword>
<keyword evidence="4" id="KW-1185">Reference proteome</keyword>
<feature type="transmembrane region" description="Helical" evidence="2">
    <location>
        <begin position="150"/>
        <end position="171"/>
    </location>
</feature>
<name>A0A4R2IFN0_9ACTN</name>
<organism evidence="3 4">
    <name type="scientific">Kribbella antiqua</name>
    <dbReference type="NCBI Taxonomy" id="2512217"/>
    <lineage>
        <taxon>Bacteria</taxon>
        <taxon>Bacillati</taxon>
        <taxon>Actinomycetota</taxon>
        <taxon>Actinomycetes</taxon>
        <taxon>Propionibacteriales</taxon>
        <taxon>Kribbellaceae</taxon>
        <taxon>Kribbella</taxon>
    </lineage>
</organism>
<proteinExistence type="predicted"/>
<feature type="compositionally biased region" description="Polar residues" evidence="1">
    <location>
        <begin position="487"/>
        <end position="498"/>
    </location>
</feature>
<keyword evidence="3" id="KW-0378">Hydrolase</keyword>
<feature type="transmembrane region" description="Helical" evidence="2">
    <location>
        <begin position="398"/>
        <end position="421"/>
    </location>
</feature>
<keyword evidence="2" id="KW-0812">Transmembrane</keyword>